<dbReference type="InterPro" id="IPR002347">
    <property type="entry name" value="SDR_fam"/>
</dbReference>
<reference evidence="3 4" key="1">
    <citation type="submission" date="2019-06" db="EMBL/GenBank/DDBJ databases">
        <title>Draft genome sequence of Miniimonas arenae KCTC 19750T isolated from sea sand.</title>
        <authorList>
            <person name="Park S.-J."/>
        </authorList>
    </citation>
    <scope>NUCLEOTIDE SEQUENCE [LARGE SCALE GENOMIC DNA]</scope>
    <source>
        <strain evidence="3 4">KCTC 19750</strain>
    </source>
</reference>
<evidence type="ECO:0000256" key="1">
    <source>
        <dbReference type="ARBA" id="ARBA00006484"/>
    </source>
</evidence>
<evidence type="ECO:0000313" key="3">
    <source>
        <dbReference type="EMBL" id="TNU75112.1"/>
    </source>
</evidence>
<organism evidence="3 4">
    <name type="scientific">Miniimonas arenae</name>
    <dbReference type="NCBI Taxonomy" id="676201"/>
    <lineage>
        <taxon>Bacteria</taxon>
        <taxon>Bacillati</taxon>
        <taxon>Actinomycetota</taxon>
        <taxon>Actinomycetes</taxon>
        <taxon>Micrococcales</taxon>
        <taxon>Beutenbergiaceae</taxon>
        <taxon>Miniimonas</taxon>
    </lineage>
</organism>
<dbReference type="RefSeq" id="WP_139986489.1">
    <property type="nucleotide sequence ID" value="NZ_VENP01000016.1"/>
</dbReference>
<dbReference type="Proteomes" id="UP000313849">
    <property type="component" value="Unassembled WGS sequence"/>
</dbReference>
<evidence type="ECO:0000256" key="2">
    <source>
        <dbReference type="ARBA" id="ARBA00023002"/>
    </source>
</evidence>
<dbReference type="PANTHER" id="PTHR43669:SF3">
    <property type="entry name" value="ALCOHOL DEHYDROGENASE, PUTATIVE (AFU_ORTHOLOGUE AFUA_3G03445)-RELATED"/>
    <property type="match status" value="1"/>
</dbReference>
<dbReference type="PANTHER" id="PTHR43669">
    <property type="entry name" value="5-KETO-D-GLUCONATE 5-REDUCTASE"/>
    <property type="match status" value="1"/>
</dbReference>
<keyword evidence="2" id="KW-0560">Oxidoreductase</keyword>
<gene>
    <name evidence="3" type="ORF">FH969_06125</name>
</gene>
<comment type="similarity">
    <text evidence="1">Belongs to the short-chain dehydrogenases/reductases (SDR) family.</text>
</comment>
<dbReference type="PRINTS" id="PR00081">
    <property type="entry name" value="GDHRDH"/>
</dbReference>
<name>A0A5C5BBZ3_9MICO</name>
<dbReference type="EMBL" id="VENP01000016">
    <property type="protein sequence ID" value="TNU75112.1"/>
    <property type="molecule type" value="Genomic_DNA"/>
</dbReference>
<dbReference type="Pfam" id="PF00106">
    <property type="entry name" value="adh_short"/>
    <property type="match status" value="1"/>
</dbReference>
<evidence type="ECO:0000313" key="4">
    <source>
        <dbReference type="Proteomes" id="UP000313849"/>
    </source>
</evidence>
<dbReference type="AlphaFoldDB" id="A0A5C5BBZ3"/>
<accession>A0A5C5BBZ3</accession>
<dbReference type="Gene3D" id="3.40.50.720">
    <property type="entry name" value="NAD(P)-binding Rossmann-like Domain"/>
    <property type="match status" value="1"/>
</dbReference>
<dbReference type="InterPro" id="IPR036291">
    <property type="entry name" value="NAD(P)-bd_dom_sf"/>
</dbReference>
<proteinExistence type="inferred from homology"/>
<protein>
    <submittedName>
        <fullName evidence="3">SDR family oxidoreductase</fullName>
    </submittedName>
</protein>
<keyword evidence="4" id="KW-1185">Reference proteome</keyword>
<comment type="caution">
    <text evidence="3">The sequence shown here is derived from an EMBL/GenBank/DDBJ whole genome shotgun (WGS) entry which is preliminary data.</text>
</comment>
<dbReference type="CDD" id="cd05233">
    <property type="entry name" value="SDR_c"/>
    <property type="match status" value="1"/>
</dbReference>
<dbReference type="OrthoDB" id="151996at2"/>
<sequence>MSARRGFDHRGKVVVVTGGAGGIARAFAPRAAERGAVLVLVDVRGEAAQDAAEALPGVGHRGYGCDLTDEAQVRALIGRIEEDHGRIDVLVNNVGMTSCERFDERSVASIRTELEVNLLSPLVLTRLAVPLLRASADPRVVTTVSLGGIFPLGETPIYTASKFGLRGAMLAIGLDLRDKGIRAGSVLPSATDTRMLRREAVEGGNALQFQDPPQSPDVVARAMLRLLDSPRLEVYPRPSEAWLVKAALLVPNALPRLMRLFRRRGERGQAAYLARLEREGVTRRRADGSWELLDAERVLR</sequence>
<dbReference type="SUPFAM" id="SSF51735">
    <property type="entry name" value="NAD(P)-binding Rossmann-fold domains"/>
    <property type="match status" value="1"/>
</dbReference>
<dbReference type="GO" id="GO:0016491">
    <property type="term" value="F:oxidoreductase activity"/>
    <property type="evidence" value="ECO:0007669"/>
    <property type="project" value="UniProtKB-KW"/>
</dbReference>